<dbReference type="Pfam" id="PF00561">
    <property type="entry name" value="Abhydrolase_1"/>
    <property type="match status" value="1"/>
</dbReference>
<organism evidence="2 3">
    <name type="scientific">Candidatus Sulfobium mesophilum</name>
    <dbReference type="NCBI Taxonomy" id="2016548"/>
    <lineage>
        <taxon>Bacteria</taxon>
        <taxon>Pseudomonadati</taxon>
        <taxon>Nitrospirota</taxon>
        <taxon>Nitrospiria</taxon>
        <taxon>Nitrospirales</taxon>
        <taxon>Nitrospiraceae</taxon>
        <taxon>Candidatus Sulfobium</taxon>
    </lineage>
</organism>
<dbReference type="PANTHER" id="PTHR12277:SF81">
    <property type="entry name" value="PROTEIN ABHD13"/>
    <property type="match status" value="1"/>
</dbReference>
<dbReference type="InterPro" id="IPR000073">
    <property type="entry name" value="AB_hydrolase_1"/>
</dbReference>
<dbReference type="EMBL" id="OUUY01000116">
    <property type="protein sequence ID" value="SPQ01701.1"/>
    <property type="molecule type" value="Genomic_DNA"/>
</dbReference>
<evidence type="ECO:0000259" key="1">
    <source>
        <dbReference type="Pfam" id="PF00561"/>
    </source>
</evidence>
<dbReference type="InterPro" id="IPR029058">
    <property type="entry name" value="AB_hydrolase_fold"/>
</dbReference>
<feature type="domain" description="AB hydrolase-1" evidence="1">
    <location>
        <begin position="79"/>
        <end position="167"/>
    </location>
</feature>
<protein>
    <recommendedName>
        <fullName evidence="1">AB hydrolase-1 domain-containing protein</fullName>
    </recommendedName>
</protein>
<gene>
    <name evidence="2" type="ORF">NBG4_670010</name>
</gene>
<dbReference type="Gene3D" id="3.40.50.1820">
    <property type="entry name" value="alpha/beta hydrolase"/>
    <property type="match status" value="1"/>
</dbReference>
<reference evidence="3" key="1">
    <citation type="submission" date="2018-03" db="EMBL/GenBank/DDBJ databases">
        <authorList>
            <person name="Zecchin S."/>
        </authorList>
    </citation>
    <scope>NUCLEOTIDE SEQUENCE [LARGE SCALE GENOMIC DNA]</scope>
</reference>
<dbReference type="Proteomes" id="UP000245125">
    <property type="component" value="Unassembled WGS sequence"/>
</dbReference>
<dbReference type="SUPFAM" id="SSF53474">
    <property type="entry name" value="alpha/beta-Hydrolases"/>
    <property type="match status" value="1"/>
</dbReference>
<dbReference type="AlphaFoldDB" id="A0A2U3QJX4"/>
<keyword evidence="3" id="KW-1185">Reference proteome</keyword>
<name>A0A2U3QJX4_9BACT</name>
<dbReference type="PANTHER" id="PTHR12277">
    <property type="entry name" value="ALPHA/BETA HYDROLASE DOMAIN-CONTAINING PROTEIN"/>
    <property type="match status" value="1"/>
</dbReference>
<evidence type="ECO:0000313" key="3">
    <source>
        <dbReference type="Proteomes" id="UP000245125"/>
    </source>
</evidence>
<sequence length="276" mass="30931">MPNIKRMLLLALVGLVIGYLLLIAYVYARQGAMLYFPSKEIEATPHNIGLDYQDVTVRTKDGVEISAWYIPADNARGFILFCHGNAGNISHRLDSIKIFHRLGLGVLIFDYRGYGKSKGSPDEEGTYSDAEAAWDYLVNILHVKPEKIVLFGRSLGSAVAVELALRRQAGAIIMESAFTSVPDLGKKFFPLLPVSLISRYHYESISKVERVEMPKLFIHSPDDEIVPYEQGARLFERARDPKEHLKITGGHNEGFLLSGKIYVDGLDAFISEYLHD</sequence>
<proteinExistence type="predicted"/>
<accession>A0A2U3QJX4</accession>
<evidence type="ECO:0000313" key="2">
    <source>
        <dbReference type="EMBL" id="SPQ01701.1"/>
    </source>
</evidence>
<dbReference type="OrthoDB" id="9777090at2"/>